<sequence length="396" mass="46111">MKKTNRKPYSIYMKEKNIRKFNRSLNAIITIVFIGVIFTITIFGIFKNDKEFSEQENRNLSKKPEFTLKSFVNRDFSREYTSYISDQFPGRNIFVAIKGNIDKLVGKNKSNNVYIGKNNQLINNFKEENQEETNEKIKAINDFFEKHKSLSTAFMLVPTASKVLEEKLPKYAPIDDELEYIDKLQDGLNSNIKFINPYKNLYDNRDKYIYYKTDHHWTSKGAYIGYRTMCSELGLIAKDEDYFTIEKVTDSFSGSLSSKIGLESKEADEVEVYFNTNDKVLVNYITEQKKSTSLFDSTALNKKDKYEVFTGGNHPLINIKTLQDPEKKLLIIKDSYANSFLPFLTSHYGEINVVDLRYYADDLEKLINDKGITDVMFLYNVNTFNEDDSILNLNDY</sequence>
<dbReference type="InterPro" id="IPR025945">
    <property type="entry name" value="DHHW"/>
</dbReference>
<keyword evidence="1" id="KW-0472">Membrane</keyword>
<evidence type="ECO:0000313" key="3">
    <source>
        <dbReference type="Proteomes" id="UP000198597"/>
    </source>
</evidence>
<name>A0A1H0NNP2_9CLOT</name>
<protein>
    <submittedName>
        <fullName evidence="2">DHHW protein</fullName>
    </submittedName>
</protein>
<proteinExistence type="predicted"/>
<organism evidence="2 3">
    <name type="scientific">Clostridium gasigenes</name>
    <dbReference type="NCBI Taxonomy" id="94869"/>
    <lineage>
        <taxon>Bacteria</taxon>
        <taxon>Bacillati</taxon>
        <taxon>Bacillota</taxon>
        <taxon>Clostridia</taxon>
        <taxon>Eubacteriales</taxon>
        <taxon>Clostridiaceae</taxon>
        <taxon>Clostridium</taxon>
    </lineage>
</organism>
<dbReference type="STRING" id="94869.SAMN04488529_101892"/>
<evidence type="ECO:0000256" key="1">
    <source>
        <dbReference type="SAM" id="Phobius"/>
    </source>
</evidence>
<feature type="transmembrane region" description="Helical" evidence="1">
    <location>
        <begin position="21"/>
        <end position="46"/>
    </location>
</feature>
<dbReference type="Proteomes" id="UP000198597">
    <property type="component" value="Unassembled WGS sequence"/>
</dbReference>
<reference evidence="2 3" key="1">
    <citation type="submission" date="2016-10" db="EMBL/GenBank/DDBJ databases">
        <authorList>
            <person name="de Groot N.N."/>
        </authorList>
    </citation>
    <scope>NUCLEOTIDE SEQUENCE [LARGE SCALE GENOMIC DNA]</scope>
    <source>
        <strain evidence="2 3">DSM 12272</strain>
    </source>
</reference>
<dbReference type="RefSeq" id="WP_242873927.1">
    <property type="nucleotide sequence ID" value="NZ_FNJM01000001.1"/>
</dbReference>
<keyword evidence="1" id="KW-1133">Transmembrane helix</keyword>
<dbReference type="AlphaFoldDB" id="A0A1H0NNP2"/>
<gene>
    <name evidence="2" type="ORF">SAMN04488529_101892</name>
</gene>
<dbReference type="EMBL" id="FNJM01000001">
    <property type="protein sequence ID" value="SDO94261.1"/>
    <property type="molecule type" value="Genomic_DNA"/>
</dbReference>
<evidence type="ECO:0000313" key="2">
    <source>
        <dbReference type="EMBL" id="SDO94261.1"/>
    </source>
</evidence>
<keyword evidence="3" id="KW-1185">Reference proteome</keyword>
<keyword evidence="1" id="KW-0812">Transmembrane</keyword>
<dbReference type="Pfam" id="PF14286">
    <property type="entry name" value="DHHW"/>
    <property type="match status" value="1"/>
</dbReference>
<accession>A0A1H0NNP2</accession>